<keyword evidence="2" id="KW-1185">Reference proteome</keyword>
<dbReference type="KEGG" id="mpur:MARPU_12195"/>
<dbReference type="EMBL" id="CP007031">
    <property type="protein sequence ID" value="AHF05576.1"/>
    <property type="molecule type" value="Genomic_DNA"/>
</dbReference>
<accession>W0E936</accession>
<reference evidence="1 2" key="1">
    <citation type="submission" date="2013-12" db="EMBL/GenBank/DDBJ databases">
        <authorList>
            <consortium name="DOE Joint Genome Institute"/>
            <person name="Bryant D.A."/>
            <person name="Huntemann M."/>
            <person name="Han J."/>
            <person name="Chen A."/>
            <person name="Kyrpides N."/>
            <person name="Mavromatis K."/>
            <person name="Markowitz V."/>
            <person name="Palaniappan K."/>
            <person name="Ivanova N."/>
            <person name="Schaumberg A."/>
            <person name="Pati A."/>
            <person name="Liolios K."/>
            <person name="Nordberg H.P."/>
            <person name="Cantor M.N."/>
            <person name="Hua S.X."/>
            <person name="Woyke T."/>
        </authorList>
    </citation>
    <scope>NUCLEOTIDE SEQUENCE [LARGE SCALE GENOMIC DNA]</scope>
    <source>
        <strain evidence="1 2">984</strain>
    </source>
</reference>
<dbReference type="HOGENOM" id="CLU_3374564_0_0_6"/>
<name>W0E936_MARPU</name>
<dbReference type="Proteomes" id="UP000005275">
    <property type="component" value="Chromosome"/>
</dbReference>
<evidence type="ECO:0000313" key="2">
    <source>
        <dbReference type="Proteomes" id="UP000005275"/>
    </source>
</evidence>
<dbReference type="AlphaFoldDB" id="W0E936"/>
<organism evidence="1 2">
    <name type="scientific">Marichromatium purpuratum 984</name>
    <dbReference type="NCBI Taxonomy" id="765910"/>
    <lineage>
        <taxon>Bacteria</taxon>
        <taxon>Pseudomonadati</taxon>
        <taxon>Pseudomonadota</taxon>
        <taxon>Gammaproteobacteria</taxon>
        <taxon>Chromatiales</taxon>
        <taxon>Chromatiaceae</taxon>
        <taxon>Marichromatium</taxon>
    </lineage>
</organism>
<protein>
    <submittedName>
        <fullName evidence="1">Uncharacterized protein</fullName>
    </submittedName>
</protein>
<proteinExistence type="predicted"/>
<evidence type="ECO:0000313" key="1">
    <source>
        <dbReference type="EMBL" id="AHF05576.1"/>
    </source>
</evidence>
<sequence>MRISPPGAALAVVVASVVEVLDCIMIGPKLFEIE</sequence>
<gene>
    <name evidence="1" type="ORF">MARPU_12195</name>
</gene>